<dbReference type="PANTHER" id="PTHR37302:SF3">
    <property type="entry name" value="DAMAGE-INDUCIBLE PROTEIN DINB"/>
    <property type="match status" value="1"/>
</dbReference>
<evidence type="ECO:0000256" key="2">
    <source>
        <dbReference type="ARBA" id="ARBA00022723"/>
    </source>
</evidence>
<dbReference type="Proteomes" id="UP000015344">
    <property type="component" value="Unassembled WGS sequence"/>
</dbReference>
<keyword evidence="2 3" id="KW-0479">Metal-binding</keyword>
<dbReference type="AlphaFoldDB" id="S9UFK7"/>
<gene>
    <name evidence="4" type="ORF">PAALTS15_00165</name>
</gene>
<evidence type="ECO:0000256" key="1">
    <source>
        <dbReference type="ARBA" id="ARBA00008635"/>
    </source>
</evidence>
<evidence type="ECO:0000313" key="4">
    <source>
        <dbReference type="EMBL" id="EPY09260.1"/>
    </source>
</evidence>
<feature type="binding site" evidence="3">
    <location>
        <position position="46"/>
    </location>
    <ligand>
        <name>a divalent metal cation</name>
        <dbReference type="ChEBI" id="CHEBI:60240"/>
    </ligand>
</feature>
<dbReference type="eggNOG" id="COG2318">
    <property type="taxonomic scope" value="Bacteria"/>
</dbReference>
<comment type="similarity">
    <text evidence="1">Belongs to the DinB family.</text>
</comment>
<dbReference type="SUPFAM" id="SSF109854">
    <property type="entry name" value="DinB/YfiT-like putative metalloenzymes"/>
    <property type="match status" value="1"/>
</dbReference>
<dbReference type="EMBL" id="ATMT01000001">
    <property type="protein sequence ID" value="EPY09260.1"/>
    <property type="molecule type" value="Genomic_DNA"/>
</dbReference>
<protein>
    <recommendedName>
        <fullName evidence="6">DinB family protein</fullName>
    </recommendedName>
</protein>
<name>S9UFK7_PAEAL</name>
<comment type="caution">
    <text evidence="4">The sequence shown here is derived from an EMBL/GenBank/DDBJ whole genome shotgun (WGS) entry which is preliminary data.</text>
</comment>
<dbReference type="Pfam" id="PF05163">
    <property type="entry name" value="DinB"/>
    <property type="match status" value="1"/>
</dbReference>
<evidence type="ECO:0000256" key="3">
    <source>
        <dbReference type="PIRSR" id="PIRSR607837-1"/>
    </source>
</evidence>
<dbReference type="InterPro" id="IPR007837">
    <property type="entry name" value="DinB"/>
</dbReference>
<evidence type="ECO:0000313" key="5">
    <source>
        <dbReference type="Proteomes" id="UP000015344"/>
    </source>
</evidence>
<sequence length="167" mass="20014">MALQTFFRYNWTVREQWYQWCEDIPYEELVRPRIGGVGGILPTLFHVVDVEWSWIRVLQGKKDFEEGFEKYNTLEKIIQLDEQFRTEVEEFVRSWNDSMETRPFYDQRPDGNVLVYAWGEVMRHTIAHHIHHVGQLSVWAREVGKQPVSANMIRKNLMQPNMTVDQL</sequence>
<accession>S9UFK7</accession>
<dbReference type="PANTHER" id="PTHR37302">
    <property type="entry name" value="SLR1116 PROTEIN"/>
    <property type="match status" value="1"/>
</dbReference>
<proteinExistence type="inferred from homology"/>
<feature type="binding site" evidence="3">
    <location>
        <position position="128"/>
    </location>
    <ligand>
        <name>a divalent metal cation</name>
        <dbReference type="ChEBI" id="CHEBI:60240"/>
    </ligand>
</feature>
<dbReference type="PATRIC" id="fig|1117108.3.peg.34"/>
<feature type="binding site" evidence="3">
    <location>
        <position position="132"/>
    </location>
    <ligand>
        <name>a divalent metal cation</name>
        <dbReference type="ChEBI" id="CHEBI:60240"/>
    </ligand>
</feature>
<dbReference type="GO" id="GO:0046872">
    <property type="term" value="F:metal ion binding"/>
    <property type="evidence" value="ECO:0007669"/>
    <property type="project" value="UniProtKB-KW"/>
</dbReference>
<dbReference type="Gene3D" id="1.20.120.450">
    <property type="entry name" value="dinb family like domain"/>
    <property type="match status" value="1"/>
</dbReference>
<dbReference type="InterPro" id="IPR034660">
    <property type="entry name" value="DinB/YfiT-like"/>
</dbReference>
<organism evidence="4 5">
    <name type="scientific">Paenibacillus alvei TS-15</name>
    <dbReference type="NCBI Taxonomy" id="1117108"/>
    <lineage>
        <taxon>Bacteria</taxon>
        <taxon>Bacillati</taxon>
        <taxon>Bacillota</taxon>
        <taxon>Bacilli</taxon>
        <taxon>Bacillales</taxon>
        <taxon>Paenibacillaceae</taxon>
        <taxon>Paenibacillus</taxon>
    </lineage>
</organism>
<reference evidence="4 5" key="1">
    <citation type="submission" date="2013-05" db="EMBL/GenBank/DDBJ databases">
        <authorList>
            <person name="Strain E.A."/>
            <person name="Brown E."/>
            <person name="Allard M.W."/>
            <person name="Luo Y.L."/>
        </authorList>
    </citation>
    <scope>NUCLEOTIDE SEQUENCE [LARGE SCALE GENOMIC DNA]</scope>
    <source>
        <strain evidence="4 5">TS-15</strain>
    </source>
</reference>
<evidence type="ECO:0008006" key="6">
    <source>
        <dbReference type="Google" id="ProtNLM"/>
    </source>
</evidence>